<dbReference type="Proteomes" id="UP001231649">
    <property type="component" value="Chromosome 6"/>
</dbReference>
<organism evidence="1 2">
    <name type="scientific">Mythimna loreyi</name>
    <dbReference type="NCBI Taxonomy" id="667449"/>
    <lineage>
        <taxon>Eukaryota</taxon>
        <taxon>Metazoa</taxon>
        <taxon>Ecdysozoa</taxon>
        <taxon>Arthropoda</taxon>
        <taxon>Hexapoda</taxon>
        <taxon>Insecta</taxon>
        <taxon>Pterygota</taxon>
        <taxon>Neoptera</taxon>
        <taxon>Endopterygota</taxon>
        <taxon>Lepidoptera</taxon>
        <taxon>Glossata</taxon>
        <taxon>Ditrysia</taxon>
        <taxon>Noctuoidea</taxon>
        <taxon>Noctuidae</taxon>
        <taxon>Noctuinae</taxon>
        <taxon>Hadenini</taxon>
        <taxon>Mythimna</taxon>
    </lineage>
</organism>
<sequence>MTPLVLDVALYYGMKSRHDILEELDIKCGQLSPTLSPLRSALVKNAPKMVKGAHLYVLPMVFMALVTLASCLGGQIKKFTYNNNGFGTYSFEYETSDGTYRREDGGIIPGPEGNSLVVRGEYGYIDTNGKPYSMKYVADANGYQPRVNDDHTRFNDRRII</sequence>
<protein>
    <submittedName>
        <fullName evidence="1">Uncharacterized protein</fullName>
    </submittedName>
</protein>
<comment type="caution">
    <text evidence="1">The sequence shown here is derived from an EMBL/GenBank/DDBJ whole genome shotgun (WGS) entry which is preliminary data.</text>
</comment>
<keyword evidence="2" id="KW-1185">Reference proteome</keyword>
<reference evidence="1" key="1">
    <citation type="submission" date="2023-03" db="EMBL/GenBank/DDBJ databases">
        <title>Chromosome-level genomes of two armyworms, Mythimna separata and Mythimna loreyi, provide insights into the biosynthesis and reception of sex pheromones.</title>
        <authorList>
            <person name="Zhao H."/>
        </authorList>
    </citation>
    <scope>NUCLEOTIDE SEQUENCE</scope>
    <source>
        <strain evidence="1">BeijingLab</strain>
    </source>
</reference>
<gene>
    <name evidence="1" type="ORF">PYW08_014802</name>
</gene>
<proteinExistence type="predicted"/>
<evidence type="ECO:0000313" key="1">
    <source>
        <dbReference type="EMBL" id="KAJ8732072.1"/>
    </source>
</evidence>
<evidence type="ECO:0000313" key="2">
    <source>
        <dbReference type="Proteomes" id="UP001231649"/>
    </source>
</evidence>
<accession>A0ACC2R3G9</accession>
<dbReference type="EMBL" id="CM056782">
    <property type="protein sequence ID" value="KAJ8732072.1"/>
    <property type="molecule type" value="Genomic_DNA"/>
</dbReference>
<name>A0ACC2R3G9_9NEOP</name>